<dbReference type="InterPro" id="IPR036689">
    <property type="entry name" value="ESAT-6-like_sf"/>
</dbReference>
<keyword evidence="3" id="KW-1185">Reference proteome</keyword>
<dbReference type="SUPFAM" id="SSF140453">
    <property type="entry name" value="EsxAB dimer-like"/>
    <property type="match status" value="1"/>
</dbReference>
<feature type="domain" description="Outer membrane channel protein CpnT-like N-terminal" evidence="1">
    <location>
        <begin position="52"/>
        <end position="163"/>
    </location>
</feature>
<evidence type="ECO:0000259" key="1">
    <source>
        <dbReference type="Pfam" id="PF25547"/>
    </source>
</evidence>
<dbReference type="InterPro" id="IPR057746">
    <property type="entry name" value="CpnT-like_N"/>
</dbReference>
<proteinExistence type="predicted"/>
<gene>
    <name evidence="2" type="ORF">ADL15_06475</name>
</gene>
<reference evidence="2 3" key="1">
    <citation type="submission" date="2015-10" db="EMBL/GenBank/DDBJ databases">
        <authorList>
            <person name="Gilbert D.G."/>
        </authorList>
    </citation>
    <scope>NUCLEOTIDE SEQUENCE [LARGE SCALE GENOMIC DNA]</scope>
    <source>
        <strain evidence="2 3">NRRL B-16712</strain>
    </source>
</reference>
<dbReference type="RefSeq" id="WP_067685700.1">
    <property type="nucleotide sequence ID" value="NZ_LLZH01000025.1"/>
</dbReference>
<accession>A0A0X3V7G4</accession>
<dbReference type="Proteomes" id="UP000053244">
    <property type="component" value="Unassembled WGS sequence"/>
</dbReference>
<dbReference type="AlphaFoldDB" id="A0A0X3V7G4"/>
<dbReference type="OrthoDB" id="3362867at2"/>
<protein>
    <recommendedName>
        <fullName evidence="1">Outer membrane channel protein CpnT-like N-terminal domain-containing protein</fullName>
    </recommendedName>
</protein>
<sequence length="292" mass="31381">MTGKDIAEGFQNTRDAVSNVTTPMSQGVNTVLDAVLYPFVAPLLELLELVAGDPDQLEQHAATWTTAAQSVKEMAGQQRTDLASLRAEWTGSAADAYAARINQLVEGLDAAALDMLNTADGLRDRAMDLRNIEEVIKEIIRELVEWLIIQEIAKHALAAFTAGVSEGVITASEMATAAVEAARAGKYVLALRKILVSYRIYIEGLKAAGGMSKVAAWTFDKLYGPKHWLKTGLKLVTGLDGSIIGQPLQAAEDLVMDAAADEYDDRRSGIDGDGGFRSTVSEYVDPVADRVP</sequence>
<dbReference type="EMBL" id="LLZH01000025">
    <property type="protein sequence ID" value="KUL40628.1"/>
    <property type="molecule type" value="Genomic_DNA"/>
</dbReference>
<comment type="caution">
    <text evidence="2">The sequence shown here is derived from an EMBL/GenBank/DDBJ whole genome shotgun (WGS) entry which is preliminary data.</text>
</comment>
<name>A0A0X3V7G4_9ACTN</name>
<dbReference type="Gene3D" id="1.10.287.1060">
    <property type="entry name" value="ESAT-6-like"/>
    <property type="match status" value="1"/>
</dbReference>
<dbReference type="Pfam" id="PF25547">
    <property type="entry name" value="WXG100_2"/>
    <property type="match status" value="1"/>
</dbReference>
<evidence type="ECO:0000313" key="3">
    <source>
        <dbReference type="Proteomes" id="UP000053244"/>
    </source>
</evidence>
<evidence type="ECO:0000313" key="2">
    <source>
        <dbReference type="EMBL" id="KUL40628.1"/>
    </source>
</evidence>
<organism evidence="2 3">
    <name type="scientific">Actinoplanes awajinensis subsp. mycoplanecinus</name>
    <dbReference type="NCBI Taxonomy" id="135947"/>
    <lineage>
        <taxon>Bacteria</taxon>
        <taxon>Bacillati</taxon>
        <taxon>Actinomycetota</taxon>
        <taxon>Actinomycetes</taxon>
        <taxon>Micromonosporales</taxon>
        <taxon>Micromonosporaceae</taxon>
        <taxon>Actinoplanes</taxon>
    </lineage>
</organism>